<evidence type="ECO:0000313" key="2">
    <source>
        <dbReference type="Proteomes" id="UP000592180"/>
    </source>
</evidence>
<proteinExistence type="predicted"/>
<evidence type="ECO:0000313" key="1">
    <source>
        <dbReference type="EMBL" id="MBB4806908.1"/>
    </source>
</evidence>
<sequence length="57" mass="7000">MPDDTVIFVILKESQQLNKALPEMAKMQYYLFTTKCTKVYWHFRYLYTRELTILKFT</sequence>
<reference evidence="1 2" key="1">
    <citation type="submission" date="2020-08" db="EMBL/GenBank/DDBJ databases">
        <title>Functional genomics of gut bacteria from endangered species of beetles.</title>
        <authorList>
            <person name="Carlos-Shanley C."/>
        </authorList>
    </citation>
    <scope>NUCLEOTIDE SEQUENCE [LARGE SCALE GENOMIC DNA]</scope>
    <source>
        <strain evidence="1 2">S00151</strain>
    </source>
</reference>
<dbReference type="AlphaFoldDB" id="A0A840KFV9"/>
<gene>
    <name evidence="1" type="ORF">HNP38_002204</name>
</gene>
<comment type="caution">
    <text evidence="1">The sequence shown here is derived from an EMBL/GenBank/DDBJ whole genome shotgun (WGS) entry which is preliminary data.</text>
</comment>
<dbReference type="EMBL" id="JACHLE010000002">
    <property type="protein sequence ID" value="MBB4806908.1"/>
    <property type="molecule type" value="Genomic_DNA"/>
</dbReference>
<protein>
    <submittedName>
        <fullName evidence="1">Uncharacterized protein</fullName>
    </submittedName>
</protein>
<keyword evidence="2" id="KW-1185">Reference proteome</keyword>
<organism evidence="1 2">
    <name type="scientific">Chryseobacterium defluvii</name>
    <dbReference type="NCBI Taxonomy" id="160396"/>
    <lineage>
        <taxon>Bacteria</taxon>
        <taxon>Pseudomonadati</taxon>
        <taxon>Bacteroidota</taxon>
        <taxon>Flavobacteriia</taxon>
        <taxon>Flavobacteriales</taxon>
        <taxon>Weeksellaceae</taxon>
        <taxon>Chryseobacterium group</taxon>
        <taxon>Chryseobacterium</taxon>
    </lineage>
</organism>
<accession>A0A840KFV9</accession>
<name>A0A840KFV9_9FLAO</name>
<dbReference type="Proteomes" id="UP000592180">
    <property type="component" value="Unassembled WGS sequence"/>
</dbReference>